<name>A0AAJ0BAJ5_9PEZI</name>
<dbReference type="CDD" id="cd11577">
    <property type="entry name" value="GH71"/>
    <property type="match status" value="1"/>
</dbReference>
<dbReference type="GO" id="GO:0051118">
    <property type="term" value="F:glucan endo-1,3-alpha-glucosidase activity"/>
    <property type="evidence" value="ECO:0007669"/>
    <property type="project" value="InterPro"/>
</dbReference>
<dbReference type="Proteomes" id="UP001239445">
    <property type="component" value="Unassembled WGS sequence"/>
</dbReference>
<dbReference type="Gene3D" id="3.20.20.80">
    <property type="entry name" value="Glycosidases"/>
    <property type="match status" value="1"/>
</dbReference>
<dbReference type="AlphaFoldDB" id="A0AAJ0BAJ5"/>
<gene>
    <name evidence="1" type="ORF">QBC47DRAFT_386124</name>
</gene>
<dbReference type="Pfam" id="PF03659">
    <property type="entry name" value="Glyco_hydro_71"/>
    <property type="match status" value="1"/>
</dbReference>
<sequence>MGFLKKLRKLLDAPDAEDSPRKVFAHYMVGLTCEQSLDQWYYDIKTAAEAGIDGFALNIGPSDHWTETQLFQAYHAAEQVGNFVLFISFDMACGEWLVPQVVHIINCFKASPAQMKVDGKPFVSTFEGPHWADNWAAVREETGGIFLIPDWSSLGPYGVGERLDAIDGAFSWDAWPKACHTKMSTNEDELYLEVLKGKKYMMPISPCFYTNLPQWSKNWYCSSESLWYDRWLQALKLMPDYIQIITWNDYGESSYICDTVHSQIVEGAETYAANYSHSAFRAVLPYFIAAFKAGTPDIDPPGGDTAVAWYRTTSAQAGDDGETKWGQGGSESASLGARDVVSVIAVTKHKSSLAVSIGETTRHFETDDQRRISYFEVPFDSSTVGPVRITLNEKASDGPAITNDCDGHVVFNCVAVQV</sequence>
<keyword evidence="2" id="KW-1185">Reference proteome</keyword>
<evidence type="ECO:0000313" key="1">
    <source>
        <dbReference type="EMBL" id="KAK1754285.1"/>
    </source>
</evidence>
<keyword evidence="1" id="KW-0378">Hydrolase</keyword>
<evidence type="ECO:0000313" key="2">
    <source>
        <dbReference type="Proteomes" id="UP001239445"/>
    </source>
</evidence>
<protein>
    <submittedName>
        <fullName evidence="1">Glycoside hydrolase</fullName>
    </submittedName>
</protein>
<reference evidence="1" key="1">
    <citation type="submission" date="2023-06" db="EMBL/GenBank/DDBJ databases">
        <title>Genome-scale phylogeny and comparative genomics of the fungal order Sordariales.</title>
        <authorList>
            <consortium name="Lawrence Berkeley National Laboratory"/>
            <person name="Hensen N."/>
            <person name="Bonometti L."/>
            <person name="Westerberg I."/>
            <person name="Brannstrom I.O."/>
            <person name="Guillou S."/>
            <person name="Cros-Aarteil S."/>
            <person name="Calhoun S."/>
            <person name="Haridas S."/>
            <person name="Kuo A."/>
            <person name="Mondo S."/>
            <person name="Pangilinan J."/>
            <person name="Riley R."/>
            <person name="Labutti K."/>
            <person name="Andreopoulos B."/>
            <person name="Lipzen A."/>
            <person name="Chen C."/>
            <person name="Yanf M."/>
            <person name="Daum C."/>
            <person name="Ng V."/>
            <person name="Clum A."/>
            <person name="Steindorff A."/>
            <person name="Ohm R."/>
            <person name="Martin F."/>
            <person name="Silar P."/>
            <person name="Natvig D."/>
            <person name="Lalanne C."/>
            <person name="Gautier V."/>
            <person name="Ament-Velasquez S.L."/>
            <person name="Kruys A."/>
            <person name="Hutchinson M.I."/>
            <person name="Powell A.J."/>
            <person name="Barry K."/>
            <person name="Miller A.N."/>
            <person name="Grigoriev I.V."/>
            <person name="Debuchy R."/>
            <person name="Gladieux P."/>
            <person name="Thoren M.H."/>
            <person name="Johannesson H."/>
        </authorList>
    </citation>
    <scope>NUCLEOTIDE SEQUENCE</scope>
    <source>
        <strain evidence="1">PSN4</strain>
    </source>
</reference>
<dbReference type="InterPro" id="IPR005197">
    <property type="entry name" value="Glyco_hydro_71"/>
</dbReference>
<proteinExistence type="predicted"/>
<dbReference type="EMBL" id="MU839836">
    <property type="protein sequence ID" value="KAK1754285.1"/>
    <property type="molecule type" value="Genomic_DNA"/>
</dbReference>
<comment type="caution">
    <text evidence="1">The sequence shown here is derived from an EMBL/GenBank/DDBJ whole genome shotgun (WGS) entry which is preliminary data.</text>
</comment>
<organism evidence="1 2">
    <name type="scientific">Echria macrotheca</name>
    <dbReference type="NCBI Taxonomy" id="438768"/>
    <lineage>
        <taxon>Eukaryota</taxon>
        <taxon>Fungi</taxon>
        <taxon>Dikarya</taxon>
        <taxon>Ascomycota</taxon>
        <taxon>Pezizomycotina</taxon>
        <taxon>Sordariomycetes</taxon>
        <taxon>Sordariomycetidae</taxon>
        <taxon>Sordariales</taxon>
        <taxon>Schizotheciaceae</taxon>
        <taxon>Echria</taxon>
    </lineage>
</organism>
<accession>A0AAJ0BAJ5</accession>